<organism evidence="2 3">
    <name type="scientific">Fictibacillus barbaricus</name>
    <dbReference type="NCBI Taxonomy" id="182136"/>
    <lineage>
        <taxon>Bacteria</taxon>
        <taxon>Bacillati</taxon>
        <taxon>Bacillota</taxon>
        <taxon>Bacilli</taxon>
        <taxon>Bacillales</taxon>
        <taxon>Fictibacillaceae</taxon>
        <taxon>Fictibacillus</taxon>
    </lineage>
</organism>
<evidence type="ECO:0008006" key="4">
    <source>
        <dbReference type="Google" id="ProtNLM"/>
    </source>
</evidence>
<comment type="caution">
    <text evidence="2">The sequence shown here is derived from an EMBL/GenBank/DDBJ whole genome shotgun (WGS) entry which is preliminary data.</text>
</comment>
<feature type="compositionally biased region" description="Basic and acidic residues" evidence="1">
    <location>
        <begin position="1"/>
        <end position="10"/>
    </location>
</feature>
<protein>
    <recommendedName>
        <fullName evidence="4">Glycogen biosynthesis protein GlgD</fullName>
    </recommendedName>
</protein>
<reference evidence="2 3" key="1">
    <citation type="submission" date="2021-01" db="EMBL/GenBank/DDBJ databases">
        <title>Genome Sequencing of Type Strains.</title>
        <authorList>
            <person name="Lemaire J.F."/>
            <person name="Inderbitzin P."/>
            <person name="Collins S.B."/>
            <person name="Wespe N."/>
            <person name="Knight-Connoni V."/>
        </authorList>
    </citation>
    <scope>NUCLEOTIDE SEQUENCE [LARGE SCALE GENOMIC DNA]</scope>
    <source>
        <strain evidence="2 3">DSM 14730</strain>
    </source>
</reference>
<dbReference type="RefSeq" id="WP_188403849.1">
    <property type="nucleotide sequence ID" value="NZ_BMCE01000002.1"/>
</dbReference>
<name>A0ABS2ZAT7_9BACL</name>
<evidence type="ECO:0000256" key="1">
    <source>
        <dbReference type="SAM" id="MobiDB-lite"/>
    </source>
</evidence>
<proteinExistence type="predicted"/>
<dbReference type="Proteomes" id="UP001319060">
    <property type="component" value="Unassembled WGS sequence"/>
</dbReference>
<feature type="compositionally biased region" description="Basic and acidic residues" evidence="1">
    <location>
        <begin position="20"/>
        <end position="40"/>
    </location>
</feature>
<feature type="compositionally biased region" description="Basic and acidic residues" evidence="1">
    <location>
        <begin position="48"/>
        <end position="57"/>
    </location>
</feature>
<keyword evidence="3" id="KW-1185">Reference proteome</keyword>
<evidence type="ECO:0000313" key="3">
    <source>
        <dbReference type="Proteomes" id="UP001319060"/>
    </source>
</evidence>
<sequence>MTKQNNEPKRKNSSMASNFEEMKEHGKIMEHVSTNEEVRKSGKTPDPQQHDKKEYKK</sequence>
<dbReference type="EMBL" id="JAFHKS010000042">
    <property type="protein sequence ID" value="MBN3544449.1"/>
    <property type="molecule type" value="Genomic_DNA"/>
</dbReference>
<gene>
    <name evidence="2" type="ORF">JYA64_04050</name>
</gene>
<feature type="region of interest" description="Disordered" evidence="1">
    <location>
        <begin position="1"/>
        <end position="57"/>
    </location>
</feature>
<evidence type="ECO:0000313" key="2">
    <source>
        <dbReference type="EMBL" id="MBN3544449.1"/>
    </source>
</evidence>
<accession>A0ABS2ZAT7</accession>